<proteinExistence type="predicted"/>
<dbReference type="EMBL" id="MN520748">
    <property type="protein sequence ID" value="QIJ25701.1"/>
    <property type="molecule type" value="Genomic_RNA"/>
</dbReference>
<reference evidence="2" key="2">
    <citation type="journal article" date="2020" name="Ann. Appl. Biol.">
        <title>Putative new plant viruses associated with Plasmopara viticola-infected grapevine samples.</title>
        <authorList>
            <person name="Chiapello M."/>
            <person name="Rodriguez-Romero J."/>
            <person name="Nerva L."/>
            <person name="Forgia M."/>
            <person name="Chitarra W."/>
            <person name="Ayllon M.A."/>
            <person name="Turina M."/>
        </authorList>
    </citation>
    <scope>NUCLEOTIDE SEQUENCE</scope>
    <source>
        <strain evidence="2">DMG 11</strain>
    </source>
</reference>
<feature type="domain" description="Alphavirus-like MT" evidence="1">
    <location>
        <begin position="113"/>
        <end position="298"/>
    </location>
</feature>
<name>A0A6G7M533_9VIRU</name>
<evidence type="ECO:0000313" key="2">
    <source>
        <dbReference type="EMBL" id="QIJ25701.1"/>
    </source>
</evidence>
<accession>A0A6G7M533</accession>
<sequence length="1337" mass="148282">MEHHRAQVSRTQFVDTAVAKLVARGVRHDVALAFVTVGLDKEGSINSLKDIVCKPKFESFFVSSSKVGSSRQHLGDYVPTVVKSEMNKFFAPFAMSGKEKADLVASFPEMEVICNGKQRNPHAFYANKRMIESELLIMHVWATAVSNDNLDPRNVVDLGGNETHHKARGRDGTHCDTPIMSVRDIMRYKLREIRSGSDPKDRCYNTFQSCNVRADFAMAVHATYDLTPTDIATSMARRGIKHFFGVINIYPLLRQLTSGEHIHDGIVLKVESGFVHYSFLHDPSLTYVHPKRVLESYLMSKVSIEVDHDGVSKWFLFSHISLRGSTLVFSISEAEGKVPIGTSIATGMRAGKYIISVPDLTSKDIEVDREMFDRMVLMAASSKNVEEYNITTLYKYAKSLRMRVSINSIVLSSGFNKDSQTLVILTIAAMSVGSAYHKEAGRFFKTASDQLQSSRITSLAHNLVSIPSKLVSLAISEITDFIGLSSHIGAFRNKIMHKIKNLNSVKVKVGTVKEFGSRFDDKLFGPTSLQLGNPNFDLWFTGNWTEGSTVDVDHASMEPTLFPEHPSENTSMDNFALALVSYGIHKEYPSKFRITEPNNTQFGKPFGKLPSLKSKPGCVEYALDCRKAMLDILNVSSLSDMKPRTLPNGDTVYHIIGDAISPSFIKQHEHSYIAFRGSGDKYVFCKPPSFYTSKCLLFVLFYQDDITDHVYRGLEHKSIEFLLNPLYSITKNVVDDLNTTVTETGFMDSKTGTRVVQAPGQGLGTGSIGAKSFVYTEQSVEQKFARQFNDLVDDLGSSDSGSVTPSVDGPTFSLPQPSLPDSVGLNTFGFKVPFDSTGDVRRFGVASAPTVMGGGSTIAAVVSNDNPVDNLSQHVDDLFPELQNLTDITGDVSTEQHDQSDPDKYAQMFRAEAHHDWSSDVSEEVIPGAESLSELLQWSAAAKRAIRFVGKHNVAFADQAIKLGLNHKDWNGINQGMEGDVVLCVVEDGVMKNVYTKETISHMAVTDGDRILLTKDAANLGGYWVTFKDLQIYVCDSIDIKVSSVLMDGFSCPVRLVKGPAGCGKTTMIVNGMTTSDLCLCETSGASKDTQARLIRKSQAFAGLSKTVDSFLIHGHSKYNIDNSPNILYIDEALRLHAGKIWAVLKLLRPKEVVCFGDPQQIPVLPYCPEFDFNFQYFPYVSTSIKQESFRLPADVVMVLCESGMYDYKFKTHNKITNGIKGIRQFQPGMWKDKPVDTVILTYTKAARDDLRREGVGPVMTIGDSQGKDLDDVWIYRDMALGKELYYNAEQVLTGITRVKKSVTYITAATTDDTSMAKLFKMVDDPLLNAKIIEYSH</sequence>
<dbReference type="PROSITE" id="PS51743">
    <property type="entry name" value="ALPHAVIRUS_MT"/>
    <property type="match status" value="1"/>
</dbReference>
<dbReference type="SUPFAM" id="SSF52540">
    <property type="entry name" value="P-loop containing nucleoside triphosphate hydrolases"/>
    <property type="match status" value="2"/>
</dbReference>
<dbReference type="InterPro" id="IPR002588">
    <property type="entry name" value="Alphavirus-like_MT_dom"/>
</dbReference>
<protein>
    <submittedName>
        <fullName evidence="2">P1</fullName>
    </submittedName>
</protein>
<dbReference type="InterPro" id="IPR027351">
    <property type="entry name" value="(+)RNA_virus_helicase_core_dom"/>
</dbReference>
<dbReference type="GO" id="GO:0006396">
    <property type="term" value="P:RNA processing"/>
    <property type="evidence" value="ECO:0007669"/>
    <property type="project" value="InterPro"/>
</dbReference>
<dbReference type="Pfam" id="PF01443">
    <property type="entry name" value="Viral_helicase1"/>
    <property type="match status" value="1"/>
</dbReference>
<dbReference type="GO" id="GO:0016556">
    <property type="term" value="P:mRNA modification"/>
    <property type="evidence" value="ECO:0007669"/>
    <property type="project" value="InterPro"/>
</dbReference>
<dbReference type="InterPro" id="IPR027417">
    <property type="entry name" value="P-loop_NTPase"/>
</dbReference>
<organism evidence="2">
    <name type="scientific">Grapevine associated jivivirus 2</name>
    <dbReference type="NCBI Taxonomy" id="2716189"/>
    <lineage>
        <taxon>Viruses</taxon>
        <taxon>Riboviria</taxon>
    </lineage>
</organism>
<dbReference type="GO" id="GO:0008174">
    <property type="term" value="F:mRNA methyltransferase activity"/>
    <property type="evidence" value="ECO:0007669"/>
    <property type="project" value="UniProtKB-UniRule"/>
</dbReference>
<dbReference type="GO" id="GO:0003723">
    <property type="term" value="F:RNA binding"/>
    <property type="evidence" value="ECO:0007669"/>
    <property type="project" value="InterPro"/>
</dbReference>
<reference evidence="2" key="1">
    <citation type="submission" date="2019-07" db="EMBL/GenBank/DDBJ databases">
        <authorList>
            <person name="Chiappello M."/>
            <person name="Rodriguez-Romero J."/>
            <person name="Nerva L."/>
            <person name="Forgia M."/>
            <person name="Chitarra W."/>
            <person name="Ayllon M.A."/>
            <person name="Turina M."/>
        </authorList>
    </citation>
    <scope>NUCLEOTIDE SEQUENCE</scope>
    <source>
        <strain evidence="2">DMG 11</strain>
    </source>
</reference>
<dbReference type="Gene3D" id="3.40.50.300">
    <property type="entry name" value="P-loop containing nucleotide triphosphate hydrolases"/>
    <property type="match status" value="2"/>
</dbReference>
<dbReference type="GO" id="GO:0005524">
    <property type="term" value="F:ATP binding"/>
    <property type="evidence" value="ECO:0007669"/>
    <property type="project" value="InterPro"/>
</dbReference>
<dbReference type="Pfam" id="PF01660">
    <property type="entry name" value="Vmethyltransf"/>
    <property type="match status" value="1"/>
</dbReference>
<evidence type="ECO:0000259" key="1">
    <source>
        <dbReference type="PROSITE" id="PS51743"/>
    </source>
</evidence>